<evidence type="ECO:0000256" key="2">
    <source>
        <dbReference type="SAM" id="Phobius"/>
    </source>
</evidence>
<feature type="region of interest" description="Disordered" evidence="1">
    <location>
        <begin position="44"/>
        <end position="65"/>
    </location>
</feature>
<evidence type="ECO:0000256" key="1">
    <source>
        <dbReference type="SAM" id="MobiDB-lite"/>
    </source>
</evidence>
<feature type="transmembrane region" description="Helical" evidence="2">
    <location>
        <begin position="14"/>
        <end position="31"/>
    </location>
</feature>
<dbReference type="Pfam" id="PF05545">
    <property type="entry name" value="FixQ"/>
    <property type="match status" value="1"/>
</dbReference>
<keyword evidence="4" id="KW-1185">Reference proteome</keyword>
<accession>A0A2T4J6Z6</accession>
<reference evidence="3 4" key="1">
    <citation type="submission" date="2018-03" db="EMBL/GenBank/DDBJ databases">
        <title>Rhodobacter blasticus.</title>
        <authorList>
            <person name="Meyer T.E."/>
            <person name="Miller S."/>
            <person name="Lodha T."/>
            <person name="Gandham S."/>
            <person name="Chintalapati S."/>
            <person name="Chintalapati V.R."/>
        </authorList>
    </citation>
    <scope>NUCLEOTIDE SEQUENCE [LARGE SCALE GENOMIC DNA]</scope>
    <source>
        <strain evidence="3 4">DSM 2131</strain>
    </source>
</reference>
<keyword evidence="2" id="KW-1133">Transmembrane helix</keyword>
<dbReference type="RefSeq" id="WP_107673929.1">
    <property type="nucleotide sequence ID" value="NZ_PZKE01000012.1"/>
</dbReference>
<comment type="caution">
    <text evidence="3">The sequence shown here is derived from an EMBL/GenBank/DDBJ whole genome shotgun (WGS) entry which is preliminary data.</text>
</comment>
<dbReference type="EMBL" id="PZKE01000012">
    <property type="protein sequence ID" value="PTE13671.1"/>
    <property type="molecule type" value="Genomic_DNA"/>
</dbReference>
<protein>
    <submittedName>
        <fullName evidence="3">CcoQ/FixQ family Cbb3-type cytochrome c oxidase assembly chaperone</fullName>
    </submittedName>
</protein>
<dbReference type="Proteomes" id="UP000241362">
    <property type="component" value="Unassembled WGS sequence"/>
</dbReference>
<sequence length="65" mass="7368">METYSFLRELADSWGLLAMTAMFLGIVVWVFRPGARKVQDDAANSIFRNDKRPAEADKPHQAKEA</sequence>
<name>A0A2T4J6Z6_FUSBL</name>
<dbReference type="InterPro" id="IPR008621">
    <property type="entry name" value="Cbb3-typ_cyt_oxidase_comp"/>
</dbReference>
<proteinExistence type="predicted"/>
<dbReference type="AlphaFoldDB" id="A0A2T4J6Z6"/>
<organism evidence="3 4">
    <name type="scientific">Fuscovulum blasticum DSM 2131</name>
    <dbReference type="NCBI Taxonomy" id="1188250"/>
    <lineage>
        <taxon>Bacteria</taxon>
        <taxon>Pseudomonadati</taxon>
        <taxon>Pseudomonadota</taxon>
        <taxon>Alphaproteobacteria</taxon>
        <taxon>Rhodobacterales</taxon>
        <taxon>Paracoccaceae</taxon>
        <taxon>Pseudogemmobacter</taxon>
    </lineage>
</organism>
<gene>
    <name evidence="3" type="ORF">C5F44_12795</name>
</gene>
<evidence type="ECO:0000313" key="3">
    <source>
        <dbReference type="EMBL" id="PTE13671.1"/>
    </source>
</evidence>
<evidence type="ECO:0000313" key="4">
    <source>
        <dbReference type="Proteomes" id="UP000241362"/>
    </source>
</evidence>
<keyword evidence="2" id="KW-0812">Transmembrane</keyword>
<keyword evidence="2" id="KW-0472">Membrane</keyword>
<dbReference type="CDD" id="cd01324">
    <property type="entry name" value="cbb3_Oxidase_CcoQ"/>
    <property type="match status" value="1"/>
</dbReference>
<feature type="compositionally biased region" description="Basic and acidic residues" evidence="1">
    <location>
        <begin position="48"/>
        <end position="65"/>
    </location>
</feature>